<proteinExistence type="predicted"/>
<dbReference type="AlphaFoldDB" id="A0A6A5ZDR3"/>
<protein>
    <submittedName>
        <fullName evidence="2">Uncharacterized protein</fullName>
    </submittedName>
</protein>
<sequence length="115" mass="12677">MFGIGVGAAMNLHALILYPSTLLSSLQGQTSKISMITALMASFHVHILQLLNSASSAFSFVTGLAVMYISWSILIRLVRKQPISDLRIWWLILLSSGLTGVGFFYLMYQTVLLPL</sequence>
<evidence type="ECO:0000313" key="3">
    <source>
        <dbReference type="Proteomes" id="UP000799770"/>
    </source>
</evidence>
<name>A0A6A5ZDR3_9PLEO</name>
<keyword evidence="3" id="KW-1185">Reference proteome</keyword>
<keyword evidence="1" id="KW-1133">Transmembrane helix</keyword>
<accession>A0A6A5ZDR3</accession>
<keyword evidence="1" id="KW-0812">Transmembrane</keyword>
<dbReference type="Proteomes" id="UP000799770">
    <property type="component" value="Unassembled WGS sequence"/>
</dbReference>
<feature type="transmembrane region" description="Helical" evidence="1">
    <location>
        <begin position="57"/>
        <end position="77"/>
    </location>
</feature>
<keyword evidence="1" id="KW-0472">Membrane</keyword>
<organism evidence="2 3">
    <name type="scientific">Lophiotrema nucula</name>
    <dbReference type="NCBI Taxonomy" id="690887"/>
    <lineage>
        <taxon>Eukaryota</taxon>
        <taxon>Fungi</taxon>
        <taxon>Dikarya</taxon>
        <taxon>Ascomycota</taxon>
        <taxon>Pezizomycotina</taxon>
        <taxon>Dothideomycetes</taxon>
        <taxon>Pleosporomycetidae</taxon>
        <taxon>Pleosporales</taxon>
        <taxon>Lophiotremataceae</taxon>
        <taxon>Lophiotrema</taxon>
    </lineage>
</organism>
<feature type="transmembrane region" description="Helical" evidence="1">
    <location>
        <begin position="89"/>
        <end position="108"/>
    </location>
</feature>
<feature type="transmembrane region" description="Helical" evidence="1">
    <location>
        <begin position="33"/>
        <end position="51"/>
    </location>
</feature>
<evidence type="ECO:0000313" key="2">
    <source>
        <dbReference type="EMBL" id="KAF2117376.1"/>
    </source>
</evidence>
<feature type="transmembrane region" description="Helical" evidence="1">
    <location>
        <begin position="6"/>
        <end position="26"/>
    </location>
</feature>
<reference evidence="2" key="1">
    <citation type="journal article" date="2020" name="Stud. Mycol.">
        <title>101 Dothideomycetes genomes: a test case for predicting lifestyles and emergence of pathogens.</title>
        <authorList>
            <person name="Haridas S."/>
            <person name="Albert R."/>
            <person name="Binder M."/>
            <person name="Bloem J."/>
            <person name="Labutti K."/>
            <person name="Salamov A."/>
            <person name="Andreopoulos B."/>
            <person name="Baker S."/>
            <person name="Barry K."/>
            <person name="Bills G."/>
            <person name="Bluhm B."/>
            <person name="Cannon C."/>
            <person name="Castanera R."/>
            <person name="Culley D."/>
            <person name="Daum C."/>
            <person name="Ezra D."/>
            <person name="Gonzalez J."/>
            <person name="Henrissat B."/>
            <person name="Kuo A."/>
            <person name="Liang C."/>
            <person name="Lipzen A."/>
            <person name="Lutzoni F."/>
            <person name="Magnuson J."/>
            <person name="Mondo S."/>
            <person name="Nolan M."/>
            <person name="Ohm R."/>
            <person name="Pangilinan J."/>
            <person name="Park H.-J."/>
            <person name="Ramirez L."/>
            <person name="Alfaro M."/>
            <person name="Sun H."/>
            <person name="Tritt A."/>
            <person name="Yoshinaga Y."/>
            <person name="Zwiers L.-H."/>
            <person name="Turgeon B."/>
            <person name="Goodwin S."/>
            <person name="Spatafora J."/>
            <person name="Crous P."/>
            <person name="Grigoriev I."/>
        </authorList>
    </citation>
    <scope>NUCLEOTIDE SEQUENCE</scope>
    <source>
        <strain evidence="2">CBS 627.86</strain>
    </source>
</reference>
<dbReference type="EMBL" id="ML977319">
    <property type="protein sequence ID" value="KAF2117376.1"/>
    <property type="molecule type" value="Genomic_DNA"/>
</dbReference>
<gene>
    <name evidence="2" type="ORF">BDV96DRAFT_571975</name>
</gene>
<evidence type="ECO:0000256" key="1">
    <source>
        <dbReference type="SAM" id="Phobius"/>
    </source>
</evidence>